<feature type="region of interest" description="Disordered" evidence="1">
    <location>
        <begin position="45"/>
        <end position="81"/>
    </location>
</feature>
<feature type="compositionally biased region" description="Basic and acidic residues" evidence="1">
    <location>
        <begin position="193"/>
        <end position="202"/>
    </location>
</feature>
<feature type="compositionally biased region" description="Polar residues" evidence="1">
    <location>
        <begin position="282"/>
        <end position="299"/>
    </location>
</feature>
<evidence type="ECO:0000313" key="2">
    <source>
        <dbReference type="EMBL" id="PLW35892.1"/>
    </source>
</evidence>
<feature type="compositionally biased region" description="Polar residues" evidence="1">
    <location>
        <begin position="237"/>
        <end position="247"/>
    </location>
</feature>
<dbReference type="EMBL" id="PGCI01000169">
    <property type="protein sequence ID" value="PLW35892.1"/>
    <property type="molecule type" value="Genomic_DNA"/>
</dbReference>
<evidence type="ECO:0000256" key="1">
    <source>
        <dbReference type="SAM" id="MobiDB-lite"/>
    </source>
</evidence>
<gene>
    <name evidence="2" type="ORF">PCASD_12125</name>
</gene>
<protein>
    <submittedName>
        <fullName evidence="2">Uncharacterized protein</fullName>
    </submittedName>
</protein>
<comment type="caution">
    <text evidence="2">The sequence shown here is derived from an EMBL/GenBank/DDBJ whole genome shotgun (WGS) entry which is preliminary data.</text>
</comment>
<dbReference type="Proteomes" id="UP000235392">
    <property type="component" value="Unassembled WGS sequence"/>
</dbReference>
<reference evidence="2 3" key="1">
    <citation type="submission" date="2017-11" db="EMBL/GenBank/DDBJ databases">
        <title>De novo assembly and phasing of dikaryotic genomes from two isolates of Puccinia coronata f. sp. avenae, the causal agent of oat crown rust.</title>
        <authorList>
            <person name="Miller M.E."/>
            <person name="Zhang Y."/>
            <person name="Omidvar V."/>
            <person name="Sperschneider J."/>
            <person name="Schwessinger B."/>
            <person name="Raley C."/>
            <person name="Palmer J.M."/>
            <person name="Garnica D."/>
            <person name="Upadhyaya N."/>
            <person name="Rathjen J."/>
            <person name="Taylor J.M."/>
            <person name="Park R.F."/>
            <person name="Dodds P.N."/>
            <person name="Hirsch C.D."/>
            <person name="Kianian S.F."/>
            <person name="Figueroa M."/>
        </authorList>
    </citation>
    <scope>NUCLEOTIDE SEQUENCE [LARGE SCALE GENOMIC DNA]</scope>
    <source>
        <strain evidence="2">12SD80</strain>
    </source>
</reference>
<feature type="region of interest" description="Disordered" evidence="1">
    <location>
        <begin position="1"/>
        <end position="33"/>
    </location>
</feature>
<organism evidence="2 3">
    <name type="scientific">Puccinia coronata f. sp. avenae</name>
    <dbReference type="NCBI Taxonomy" id="200324"/>
    <lineage>
        <taxon>Eukaryota</taxon>
        <taxon>Fungi</taxon>
        <taxon>Dikarya</taxon>
        <taxon>Basidiomycota</taxon>
        <taxon>Pucciniomycotina</taxon>
        <taxon>Pucciniomycetes</taxon>
        <taxon>Pucciniales</taxon>
        <taxon>Pucciniaceae</taxon>
        <taxon>Puccinia</taxon>
    </lineage>
</organism>
<feature type="compositionally biased region" description="Polar residues" evidence="1">
    <location>
        <begin position="256"/>
        <end position="275"/>
    </location>
</feature>
<sequence>MTTSAAHSTSNPNEPITNNDPNRDQSASPPLTDYSYLYSKFETSAGKPLRDPVWPEISKNPTSGPVGSKPPPPSNPTGFLNNSEISIISASEFLNNIRTKRQRYKAFLNDKTLPRSVRYHTQKAIEAMDKSSSAVEEGKNLPEDEEVKIGNQNLLAKQTRAKSTTNSNNKKQTKKIRHSFTAGEKINIPNDGSSDKLGEIQDKNPSTAKKVNNTTPQNSTNTIEKIGNARILPDQENLVTTENNPAPNLSRDSDQNRQVIQPSGNLNLQDINQEFPSEDEMNCTSNTTQILSDSQQQENHNPESAKD</sequence>
<feature type="compositionally biased region" description="Polar residues" evidence="1">
    <location>
        <begin position="1"/>
        <end position="29"/>
    </location>
</feature>
<feature type="compositionally biased region" description="Polar residues" evidence="1">
    <location>
        <begin position="203"/>
        <end position="223"/>
    </location>
</feature>
<proteinExistence type="predicted"/>
<accession>A0A2N5UDR6</accession>
<name>A0A2N5UDR6_9BASI</name>
<feature type="region of interest" description="Disordered" evidence="1">
    <location>
        <begin position="158"/>
        <end position="307"/>
    </location>
</feature>
<dbReference type="AlphaFoldDB" id="A0A2N5UDR6"/>
<evidence type="ECO:0000313" key="3">
    <source>
        <dbReference type="Proteomes" id="UP000235392"/>
    </source>
</evidence>